<proteinExistence type="inferred from homology"/>
<dbReference type="PANTHER" id="PTHR33202">
    <property type="entry name" value="ZINC UPTAKE REGULATION PROTEIN"/>
    <property type="match status" value="1"/>
</dbReference>
<sequence length="144" mass="16465">MISLEDEIKKNGLKVTPQRSKILQYIRENPGKHFSAEDIHKYVTVENPNIPPATVYNILKMFVEKGLINSFETNGKAIYEGKVDPHINFICERCKNIYDYEVESDFSEIEKNVDGKIISTSVTVRGICRNCLKELETAESTLVH</sequence>
<dbReference type="OrthoDB" id="21318at2157"/>
<dbReference type="InterPro" id="IPR002481">
    <property type="entry name" value="FUR"/>
</dbReference>
<keyword evidence="9" id="KW-1185">Reference proteome</keyword>
<dbReference type="STRING" id="1673428.CPM_0493"/>
<dbReference type="Proteomes" id="UP000195607">
    <property type="component" value="Chromosome I"/>
</dbReference>
<reference evidence="7 10" key="1">
    <citation type="submission" date="2016-04" db="EMBL/GenBank/DDBJ databases">
        <authorList>
            <person name="Evans L.H."/>
            <person name="Alamgir A."/>
            <person name="Owens N."/>
            <person name="Weber N.D."/>
            <person name="Virtaneva K."/>
            <person name="Barbian K."/>
            <person name="Babar A."/>
            <person name="Rosenke K."/>
        </authorList>
    </citation>
    <scope>NUCLEOTIDE SEQUENCE [LARGE SCALE GENOMIC DNA]</scope>
    <source>
        <strain evidence="7">S5</strain>
        <strain evidence="10">S5(T) (JCM 30642 \VKM B-2941)</strain>
    </source>
</reference>
<dbReference type="RefSeq" id="WP_021789929.1">
    <property type="nucleotide sequence ID" value="NZ_LT671858.1"/>
</dbReference>
<organism evidence="7 10">
    <name type="scientific">Cuniculiplasma divulgatum</name>
    <dbReference type="NCBI Taxonomy" id="1673428"/>
    <lineage>
        <taxon>Archaea</taxon>
        <taxon>Methanobacteriati</taxon>
        <taxon>Thermoplasmatota</taxon>
        <taxon>Thermoplasmata</taxon>
        <taxon>Thermoplasmatales</taxon>
        <taxon>Cuniculiplasmataceae</taxon>
        <taxon>Cuniculiplasma</taxon>
    </lineage>
</organism>
<dbReference type="PANTHER" id="PTHR33202:SF7">
    <property type="entry name" value="FERRIC UPTAKE REGULATION PROTEIN"/>
    <property type="match status" value="1"/>
</dbReference>
<reference evidence="9" key="3">
    <citation type="submission" date="2016-06" db="EMBL/GenBank/DDBJ databases">
        <authorList>
            <person name="Toshchakov V.S."/>
        </authorList>
    </citation>
    <scope>NUCLEOTIDE SEQUENCE [LARGE SCALE GENOMIC DNA]</scope>
    <source>
        <strain>PM4 (JCM 30641</strain>
        <strain evidence="9">\VKM B-2940)</strain>
    </source>
</reference>
<evidence type="ECO:0000256" key="6">
    <source>
        <dbReference type="ARBA" id="ARBA00023163"/>
    </source>
</evidence>
<keyword evidence="6" id="KW-0804">Transcription</keyword>
<comment type="similarity">
    <text evidence="1">Belongs to the Fur family.</text>
</comment>
<evidence type="ECO:0000256" key="5">
    <source>
        <dbReference type="ARBA" id="ARBA00023125"/>
    </source>
</evidence>
<evidence type="ECO:0000256" key="3">
    <source>
        <dbReference type="ARBA" id="ARBA00022833"/>
    </source>
</evidence>
<evidence type="ECO:0000313" key="10">
    <source>
        <dbReference type="Proteomes" id="UP000195607"/>
    </source>
</evidence>
<evidence type="ECO:0000313" key="7">
    <source>
        <dbReference type="EMBL" id="SIM45686.1"/>
    </source>
</evidence>
<dbReference type="GO" id="GO:1900376">
    <property type="term" value="P:regulation of secondary metabolite biosynthetic process"/>
    <property type="evidence" value="ECO:0007669"/>
    <property type="project" value="TreeGrafter"/>
</dbReference>
<dbReference type="GeneID" id="41587817"/>
<gene>
    <name evidence="8" type="ORF">CPM_0493</name>
    <name evidence="7" type="ORF">CSP5_0521</name>
</gene>
<evidence type="ECO:0000256" key="1">
    <source>
        <dbReference type="ARBA" id="ARBA00007957"/>
    </source>
</evidence>
<dbReference type="Proteomes" id="UP000187822">
    <property type="component" value="Chromosome I"/>
</dbReference>
<name>A0A1N5TBP0_9ARCH</name>
<dbReference type="GO" id="GO:0000976">
    <property type="term" value="F:transcription cis-regulatory region binding"/>
    <property type="evidence" value="ECO:0007669"/>
    <property type="project" value="TreeGrafter"/>
</dbReference>
<dbReference type="GO" id="GO:0008270">
    <property type="term" value="F:zinc ion binding"/>
    <property type="evidence" value="ECO:0007669"/>
    <property type="project" value="TreeGrafter"/>
</dbReference>
<dbReference type="InterPro" id="IPR036388">
    <property type="entry name" value="WH-like_DNA-bd_sf"/>
</dbReference>
<evidence type="ECO:0000313" key="9">
    <source>
        <dbReference type="Proteomes" id="UP000187822"/>
    </source>
</evidence>
<evidence type="ECO:0000313" key="8">
    <source>
        <dbReference type="EMBL" id="SJK84373.1"/>
    </source>
</evidence>
<protein>
    <submittedName>
        <fullName evidence="7">Fe2+/Zn2+ uptake regulation protein, fur/PerR</fullName>
    </submittedName>
</protein>
<evidence type="ECO:0000256" key="4">
    <source>
        <dbReference type="ARBA" id="ARBA00023015"/>
    </source>
</evidence>
<reference evidence="8" key="2">
    <citation type="submission" date="2016-06" db="EMBL/GenBank/DDBJ databases">
        <authorList>
            <person name="Olsen C.W."/>
            <person name="Carey S."/>
            <person name="Hinshaw L."/>
            <person name="Karasin A.I."/>
        </authorList>
    </citation>
    <scope>NUCLEOTIDE SEQUENCE [LARGE SCALE GENOMIC DNA]</scope>
    <source>
        <strain evidence="8">PM4</strain>
    </source>
</reference>
<dbReference type="AlphaFoldDB" id="A0A1N5TBP0"/>
<dbReference type="SUPFAM" id="SSF46785">
    <property type="entry name" value="Winged helix' DNA-binding domain"/>
    <property type="match status" value="1"/>
</dbReference>
<keyword evidence="3" id="KW-0862">Zinc</keyword>
<dbReference type="InterPro" id="IPR043135">
    <property type="entry name" value="Fur_C"/>
</dbReference>
<accession>A0A1N5TBP0</accession>
<keyword evidence="5" id="KW-0238">DNA-binding</keyword>
<dbReference type="EMBL" id="LT671858">
    <property type="protein sequence ID" value="SIM45686.1"/>
    <property type="molecule type" value="Genomic_DNA"/>
</dbReference>
<dbReference type="GO" id="GO:0003700">
    <property type="term" value="F:DNA-binding transcription factor activity"/>
    <property type="evidence" value="ECO:0007669"/>
    <property type="project" value="InterPro"/>
</dbReference>
<dbReference type="InterPro" id="IPR036390">
    <property type="entry name" value="WH_DNA-bd_sf"/>
</dbReference>
<keyword evidence="2" id="KW-0678">Repressor</keyword>
<dbReference type="KEGG" id="cdiv:CPM_0493"/>
<dbReference type="EMBL" id="LT719092">
    <property type="protein sequence ID" value="SJK84373.1"/>
    <property type="molecule type" value="Genomic_DNA"/>
</dbReference>
<dbReference type="Pfam" id="PF01475">
    <property type="entry name" value="FUR"/>
    <property type="match status" value="1"/>
</dbReference>
<dbReference type="GO" id="GO:0045892">
    <property type="term" value="P:negative regulation of DNA-templated transcription"/>
    <property type="evidence" value="ECO:0007669"/>
    <property type="project" value="TreeGrafter"/>
</dbReference>
<keyword evidence="4" id="KW-0805">Transcription regulation</keyword>
<dbReference type="Gene3D" id="1.10.10.10">
    <property type="entry name" value="Winged helix-like DNA-binding domain superfamily/Winged helix DNA-binding domain"/>
    <property type="match status" value="1"/>
</dbReference>
<evidence type="ECO:0000256" key="2">
    <source>
        <dbReference type="ARBA" id="ARBA00022491"/>
    </source>
</evidence>
<dbReference type="CDD" id="cd07153">
    <property type="entry name" value="Fur_like"/>
    <property type="match status" value="1"/>
</dbReference>
<dbReference type="Gene3D" id="3.30.1490.190">
    <property type="match status" value="1"/>
</dbReference>